<evidence type="ECO:0000259" key="2">
    <source>
        <dbReference type="Pfam" id="PF01497"/>
    </source>
</evidence>
<dbReference type="Gene3D" id="3.40.50.1980">
    <property type="entry name" value="Nitrogenase molybdenum iron protein domain"/>
    <property type="match status" value="2"/>
</dbReference>
<dbReference type="SUPFAM" id="SSF53807">
    <property type="entry name" value="Helical backbone' metal receptor"/>
    <property type="match status" value="1"/>
</dbReference>
<feature type="domain" description="Fe/B12 periplasmic-binding" evidence="2">
    <location>
        <begin position="113"/>
        <end position="261"/>
    </location>
</feature>
<organism evidence="3 4">
    <name type="scientific">Aliidiomarina shirensis</name>
    <dbReference type="NCBI Taxonomy" id="1048642"/>
    <lineage>
        <taxon>Bacteria</taxon>
        <taxon>Pseudomonadati</taxon>
        <taxon>Pseudomonadota</taxon>
        <taxon>Gammaproteobacteria</taxon>
        <taxon>Alteromonadales</taxon>
        <taxon>Idiomarinaceae</taxon>
        <taxon>Aliidiomarina</taxon>
    </lineage>
</organism>
<evidence type="ECO:0000313" key="4">
    <source>
        <dbReference type="Proteomes" id="UP000286934"/>
    </source>
</evidence>
<name>A0A432WU34_9GAMM</name>
<protein>
    <recommendedName>
        <fullName evidence="2">Fe/B12 periplasmic-binding domain-containing protein</fullName>
    </recommendedName>
</protein>
<accession>A0A432WU34</accession>
<proteinExistence type="predicted"/>
<dbReference type="Proteomes" id="UP000286934">
    <property type="component" value="Unassembled WGS sequence"/>
</dbReference>
<dbReference type="Pfam" id="PF01497">
    <property type="entry name" value="Peripla_BP_2"/>
    <property type="match status" value="1"/>
</dbReference>
<dbReference type="PANTHER" id="PTHR30535:SF34">
    <property type="entry name" value="MOLYBDATE-BINDING PROTEIN MOLA"/>
    <property type="match status" value="1"/>
</dbReference>
<dbReference type="GO" id="GO:0071281">
    <property type="term" value="P:cellular response to iron ion"/>
    <property type="evidence" value="ECO:0007669"/>
    <property type="project" value="TreeGrafter"/>
</dbReference>
<dbReference type="PANTHER" id="PTHR30535">
    <property type="entry name" value="VITAMIN B12-BINDING PROTEIN"/>
    <property type="match status" value="1"/>
</dbReference>
<dbReference type="AlphaFoldDB" id="A0A432WU34"/>
<dbReference type="EMBL" id="PIPP01000002">
    <property type="protein sequence ID" value="RUO37274.1"/>
    <property type="molecule type" value="Genomic_DNA"/>
</dbReference>
<feature type="region of interest" description="Disordered" evidence="1">
    <location>
        <begin position="340"/>
        <end position="359"/>
    </location>
</feature>
<sequence length="359" mass="40231">MRGTQFSIFPFNKNMFMRALPKFSQQPLRALLFTSMLLIALFLATLTAAQAANYSQPYSAAQTSAGTLINESPEEDSPKKLRIVSMNYCIDYVLARWQNENFEFYPVAEHHGRIEKIMQLAPDMIIAGQFNSPIRINNFRNNGLPVSVLDEPNSFADSRQFFRELADVLQQPELAQADIAAISIPPALAINETDIRPTVLAMQVNQWSFGGNNLLNELFQHMGLENLAARKGDGLVKVGLEDILQWQPDILLLEGKLVNSEIAVESEAEHCNSDTCVQQAPQSFALANLNLMHKSLRNYQQLPHVTALYLPREISGCMAQRLPEAIDILTSQLISAERFKPVQESSSELTSEPARENRP</sequence>
<evidence type="ECO:0000313" key="3">
    <source>
        <dbReference type="EMBL" id="RUO37274.1"/>
    </source>
</evidence>
<evidence type="ECO:0000256" key="1">
    <source>
        <dbReference type="SAM" id="MobiDB-lite"/>
    </source>
</evidence>
<dbReference type="RefSeq" id="WP_126806377.1">
    <property type="nucleotide sequence ID" value="NZ_PIPP01000002.1"/>
</dbReference>
<dbReference type="OrthoDB" id="6238610at2"/>
<gene>
    <name evidence="3" type="ORF">CWE13_04735</name>
</gene>
<dbReference type="InterPro" id="IPR050902">
    <property type="entry name" value="ABC_Transporter_SBP"/>
</dbReference>
<dbReference type="InterPro" id="IPR002491">
    <property type="entry name" value="ABC_transptr_periplasmic_BD"/>
</dbReference>
<reference evidence="4" key="1">
    <citation type="journal article" date="2018" name="Front. Microbiol.">
        <title>Genome-Based Analysis Reveals the Taxonomy and Diversity of the Family Idiomarinaceae.</title>
        <authorList>
            <person name="Liu Y."/>
            <person name="Lai Q."/>
            <person name="Shao Z."/>
        </authorList>
    </citation>
    <scope>NUCLEOTIDE SEQUENCE [LARGE SCALE GENOMIC DNA]</scope>
    <source>
        <strain evidence="4">AIS</strain>
    </source>
</reference>
<keyword evidence="4" id="KW-1185">Reference proteome</keyword>
<comment type="caution">
    <text evidence="3">The sequence shown here is derived from an EMBL/GenBank/DDBJ whole genome shotgun (WGS) entry which is preliminary data.</text>
</comment>